<dbReference type="Pfam" id="PF01565">
    <property type="entry name" value="FAD_binding_4"/>
    <property type="match status" value="1"/>
</dbReference>
<reference evidence="3" key="1">
    <citation type="submission" date="2020-04" db="EMBL/GenBank/DDBJ databases">
        <authorList>
            <person name="Zhang T."/>
        </authorList>
    </citation>
    <scope>NUCLEOTIDE SEQUENCE</scope>
    <source>
        <strain evidence="3">HKST-UBA01</strain>
    </source>
</reference>
<organism evidence="3 4">
    <name type="scientific">Eiseniibacteriota bacterium</name>
    <dbReference type="NCBI Taxonomy" id="2212470"/>
    <lineage>
        <taxon>Bacteria</taxon>
        <taxon>Candidatus Eiseniibacteriota</taxon>
    </lineage>
</organism>
<dbReference type="InterPro" id="IPR016166">
    <property type="entry name" value="FAD-bd_PCMH"/>
</dbReference>
<feature type="region of interest" description="Disordered" evidence="1">
    <location>
        <begin position="90"/>
        <end position="147"/>
    </location>
</feature>
<dbReference type="InterPro" id="IPR036318">
    <property type="entry name" value="FAD-bd_PCMH-like_sf"/>
</dbReference>
<name>A0A956RMZ7_UNCEI</name>
<dbReference type="GO" id="GO:0008720">
    <property type="term" value="F:D-lactate dehydrogenase (NAD+) activity"/>
    <property type="evidence" value="ECO:0007669"/>
    <property type="project" value="TreeGrafter"/>
</dbReference>
<evidence type="ECO:0000259" key="2">
    <source>
        <dbReference type="PROSITE" id="PS51387"/>
    </source>
</evidence>
<accession>A0A956RMZ7</accession>
<dbReference type="PANTHER" id="PTHR11748:SF103">
    <property type="entry name" value="GLYCOLATE OXIDASE SUBUNIT GLCE"/>
    <property type="match status" value="1"/>
</dbReference>
<feature type="non-terminal residue" evidence="3">
    <location>
        <position position="287"/>
    </location>
</feature>
<dbReference type="Gene3D" id="3.30.465.10">
    <property type="match status" value="1"/>
</dbReference>
<dbReference type="SUPFAM" id="SSF56176">
    <property type="entry name" value="FAD-binding/transporter-associated domain-like"/>
    <property type="match status" value="2"/>
</dbReference>
<dbReference type="Proteomes" id="UP000697710">
    <property type="component" value="Unassembled WGS sequence"/>
</dbReference>
<sequence length="287" mass="30072">MNRERELAPRLADVVGAEHVASPASSFGESAEWPASMSDAAAWSPLLVRPGSIEEVSRLVAACADVEATVVPIGSGSSIRAAIGPEVRARDAGTEPIGPDIGTHDTGIEPIGPDIGTNDGGIEPSGPDIGTHDAGIEPSTSDPADSWPGLARALRRLTAEDRPLPDVLLSLERLDRVVEHNPADMVASVECGAPWHGTQTRLGERGQWIPLDPSISARSTVGGVLAMNRFGPRRLRDGTLRDWVIGTTLVRPDGDIVRAGGMVVKNVSGYDLSKLYLGSHGSLGILV</sequence>
<reference evidence="3" key="2">
    <citation type="journal article" date="2021" name="Microbiome">
        <title>Successional dynamics and alternative stable states in a saline activated sludge microbial community over 9 years.</title>
        <authorList>
            <person name="Wang Y."/>
            <person name="Ye J."/>
            <person name="Ju F."/>
            <person name="Liu L."/>
            <person name="Boyd J.A."/>
            <person name="Deng Y."/>
            <person name="Parks D.H."/>
            <person name="Jiang X."/>
            <person name="Yin X."/>
            <person name="Woodcroft B.J."/>
            <person name="Tyson G.W."/>
            <person name="Hugenholtz P."/>
            <person name="Polz M.F."/>
            <person name="Zhang T."/>
        </authorList>
    </citation>
    <scope>NUCLEOTIDE SEQUENCE</scope>
    <source>
        <strain evidence="3">HKST-UBA01</strain>
    </source>
</reference>
<dbReference type="PROSITE" id="PS51387">
    <property type="entry name" value="FAD_PCMH"/>
    <property type="match status" value="1"/>
</dbReference>
<feature type="domain" description="FAD-binding PCMH-type" evidence="2">
    <location>
        <begin position="36"/>
        <end position="287"/>
    </location>
</feature>
<dbReference type="InterPro" id="IPR016167">
    <property type="entry name" value="FAD-bd_PCMH_sub1"/>
</dbReference>
<dbReference type="AlphaFoldDB" id="A0A956RMZ7"/>
<evidence type="ECO:0000313" key="3">
    <source>
        <dbReference type="EMBL" id="MCA9726971.1"/>
    </source>
</evidence>
<evidence type="ECO:0000256" key="1">
    <source>
        <dbReference type="SAM" id="MobiDB-lite"/>
    </source>
</evidence>
<dbReference type="EMBL" id="JAGQHR010000091">
    <property type="protein sequence ID" value="MCA9726971.1"/>
    <property type="molecule type" value="Genomic_DNA"/>
</dbReference>
<dbReference type="InterPro" id="IPR006094">
    <property type="entry name" value="Oxid_FAD_bind_N"/>
</dbReference>
<dbReference type="GO" id="GO:1903457">
    <property type="term" value="P:lactate catabolic process"/>
    <property type="evidence" value="ECO:0007669"/>
    <property type="project" value="TreeGrafter"/>
</dbReference>
<dbReference type="PANTHER" id="PTHR11748">
    <property type="entry name" value="D-LACTATE DEHYDROGENASE"/>
    <property type="match status" value="1"/>
</dbReference>
<dbReference type="GO" id="GO:0071949">
    <property type="term" value="F:FAD binding"/>
    <property type="evidence" value="ECO:0007669"/>
    <property type="project" value="InterPro"/>
</dbReference>
<dbReference type="Gene3D" id="3.30.43.10">
    <property type="entry name" value="Uridine Diphospho-n-acetylenolpyruvylglucosamine Reductase, domain 2"/>
    <property type="match status" value="1"/>
</dbReference>
<dbReference type="InterPro" id="IPR016169">
    <property type="entry name" value="FAD-bd_PCMH_sub2"/>
</dbReference>
<proteinExistence type="predicted"/>
<protein>
    <submittedName>
        <fullName evidence="3">FAD-binding oxidoreductase</fullName>
    </submittedName>
</protein>
<gene>
    <name evidence="3" type="ORF">KC729_04755</name>
</gene>
<evidence type="ECO:0000313" key="4">
    <source>
        <dbReference type="Proteomes" id="UP000697710"/>
    </source>
</evidence>
<comment type="caution">
    <text evidence="3">The sequence shown here is derived from an EMBL/GenBank/DDBJ whole genome shotgun (WGS) entry which is preliminary data.</text>
</comment>
<dbReference type="GO" id="GO:0004458">
    <property type="term" value="F:D-lactate dehydrogenase (cytochrome) activity"/>
    <property type="evidence" value="ECO:0007669"/>
    <property type="project" value="TreeGrafter"/>
</dbReference>